<comment type="caution">
    <text evidence="13">The sequence shown here is derived from an EMBL/GenBank/DDBJ whole genome shotgun (WGS) entry which is preliminary data.</text>
</comment>
<keyword evidence="9 10" id="KW-0472">Membrane</keyword>
<feature type="domain" description="ABC transporter" evidence="11">
    <location>
        <begin position="400"/>
        <end position="649"/>
    </location>
</feature>
<evidence type="ECO:0000259" key="11">
    <source>
        <dbReference type="PROSITE" id="PS50893"/>
    </source>
</evidence>
<dbReference type="Proteomes" id="UP000070133">
    <property type="component" value="Unassembled WGS sequence"/>
</dbReference>
<feature type="transmembrane region" description="Helical" evidence="10">
    <location>
        <begin position="867"/>
        <end position="890"/>
    </location>
</feature>
<dbReference type="CDD" id="cd03249">
    <property type="entry name" value="ABC_MTABC3_MDL1_MDL2"/>
    <property type="match status" value="2"/>
</dbReference>
<dbReference type="GO" id="GO:0005524">
    <property type="term" value="F:ATP binding"/>
    <property type="evidence" value="ECO:0007669"/>
    <property type="project" value="UniProtKB-KW"/>
</dbReference>
<gene>
    <name evidence="13" type="ORF">AC578_9477</name>
</gene>
<dbReference type="Pfam" id="PF00664">
    <property type="entry name" value="ABC_membrane"/>
    <property type="match status" value="2"/>
</dbReference>
<dbReference type="PROSITE" id="PS50893">
    <property type="entry name" value="ABC_TRANSPORTER_2"/>
    <property type="match status" value="2"/>
</dbReference>
<evidence type="ECO:0000256" key="4">
    <source>
        <dbReference type="ARBA" id="ARBA00022692"/>
    </source>
</evidence>
<dbReference type="InterPro" id="IPR003439">
    <property type="entry name" value="ABC_transporter-like_ATP-bd"/>
</dbReference>
<sequence length="1323" mass="143990">MLAAILSRIKQPVRWNGKADVSREVEKEDTNTNPFRHLSENEAAILQKQVETPAAAPVTWKSLFRFASRQDILIIAVSSVCAIAAGTAVPLNTVILGSLASAFQDFTNGLPRSEFDERVKRQTLYFVYLAIGEFVTIYIATLGFRHTGESITRKIREEYLKAVLRQNGAYFDKLGSGEVVTRITADTNVIQEGMSEKIELALSALSTFVSAYIVGFIKFWKLTLIMTSMTPVLFGSMYGFTQLIVKYTKLSLAAHGQGVVLVEEALSSIHTVTSFGTQEALVKKYDTFLNRAESFGLRAKCVMGCAVGFTICIFNLGHALASWLGSKYIIGGESDLSSVVTILLVMMLGAFSLGKAAQHIQAFTNAMAAATAIYTTIARTVPWNEDPNDGLTPKDVEGRIEFRGVKHIYPSRPDVVVLQDFNLIIPAGSTIAVTGASGSGKSTLIALLERLYLPVAGGVLLDGNNIESLNLRWLRQQIGLVSQDPSLFTGTVEANILHGLRDSASEQIPVPGSHSHRSAVEKAAKLANAHDFILQLPQGYDTYIGERGSFLSGGQRQRIAIARAVVGDPRILLFDEATSALDSKTEEVVQAALEKAARGRTTIMIAHRLSTIKKADSIIVMGRGGKILEQGTYDQLLALKGTFSDLIRGQEIAQDVNQQSFDESFDETGAVISSPEKEILAEKTTALQKVVTSSSRENYPPADEVNVTTAPAHSNHSGAEISLWSLIKFVASLNRAEWKSMVVGIMASILAGAGEPVQCVILAKTIATLSLPQHQQMRSQIQLWSGMFVMIAVVVLGCFFVLGTSLAHCSERLIHRCRQLAFWSMLRQDIQFFDRPENTVGALTSFIGIQTTNLAGKSTTIQADDNLGITGLALSTIFQLFATLIIGYIVALVVGWKLALVCIATVPVLLFAGFVSVWSQSKFEMYLKDAYRESASHACEAVSSARTVAAFTLEHHICRKYHHLLAAQEHKSFRFNLKSSIYYAAGQSLGFLCVALCFWYGSTLLGDGDGDGGYSLPEFYLVFFTVIYGTRSAANMFALAPNIAKAKIAAAELKKFFEKTPAIDICNQTGNLLSTIQGSIEFRNIHFAYPQTKGLVLNGLNLTVQPGQFIALVGASGSGKSTTIALLERFYDPCSGAIYLDGQEISTLNLRAYRRNLALVSQEPTLFQGTIRDNIIFGIEDENNISEEEITKVCKEANIHDFLTSLPAGLDTVVGSKGVMLSGGQKQRIAIARALLRDPKILLLDEATSALDSASERVVQAALDSVAKGRTTIAVAHRLSTVRNADAIYVLDGGRIVERGSHDALMARRGMYFELVRLQSLEK</sequence>
<evidence type="ECO:0000313" key="14">
    <source>
        <dbReference type="Proteomes" id="UP000070133"/>
    </source>
</evidence>
<evidence type="ECO:0000256" key="2">
    <source>
        <dbReference type="ARBA" id="ARBA00007577"/>
    </source>
</evidence>
<keyword evidence="8 10" id="KW-1133">Transmembrane helix</keyword>
<feature type="transmembrane region" description="Helical" evidence="10">
    <location>
        <begin position="301"/>
        <end position="324"/>
    </location>
</feature>
<dbReference type="Pfam" id="PF00005">
    <property type="entry name" value="ABC_tran"/>
    <property type="match status" value="2"/>
</dbReference>
<dbReference type="PANTHER" id="PTHR43394:SF11">
    <property type="entry name" value="ATP-BINDING CASSETTE TRANSPORTER"/>
    <property type="match status" value="1"/>
</dbReference>
<keyword evidence="7" id="KW-0067">ATP-binding</keyword>
<dbReference type="FunFam" id="1.20.1560.10:FF:000102">
    <property type="entry name" value="ABC multidrug transporter Mdr1"/>
    <property type="match status" value="1"/>
</dbReference>
<evidence type="ECO:0000256" key="10">
    <source>
        <dbReference type="SAM" id="Phobius"/>
    </source>
</evidence>
<feature type="transmembrane region" description="Helical" evidence="10">
    <location>
        <begin position="1021"/>
        <end position="1040"/>
    </location>
</feature>
<dbReference type="Gene3D" id="1.20.1560.10">
    <property type="entry name" value="ABC transporter type 1, transmembrane domain"/>
    <property type="match status" value="1"/>
</dbReference>
<dbReference type="InterPro" id="IPR017871">
    <property type="entry name" value="ABC_transporter-like_CS"/>
</dbReference>
<dbReference type="GO" id="GO:0015421">
    <property type="term" value="F:ABC-type oligopeptide transporter activity"/>
    <property type="evidence" value="ECO:0007669"/>
    <property type="project" value="TreeGrafter"/>
</dbReference>
<dbReference type="InterPro" id="IPR036640">
    <property type="entry name" value="ABC1_TM_sf"/>
</dbReference>
<dbReference type="InterPro" id="IPR027417">
    <property type="entry name" value="P-loop_NTPase"/>
</dbReference>
<feature type="transmembrane region" description="Helical" evidence="10">
    <location>
        <begin position="200"/>
        <end position="219"/>
    </location>
</feature>
<dbReference type="STRING" id="321146.A0A139GXQ0"/>
<keyword evidence="6" id="KW-0547">Nucleotide-binding</keyword>
<keyword evidence="5" id="KW-0677">Repeat</keyword>
<evidence type="ECO:0000256" key="7">
    <source>
        <dbReference type="ARBA" id="ARBA00022840"/>
    </source>
</evidence>
<dbReference type="PROSITE" id="PS00211">
    <property type="entry name" value="ABC_TRANSPORTER_1"/>
    <property type="match status" value="2"/>
</dbReference>
<feature type="domain" description="ABC transmembrane type-1" evidence="12">
    <location>
        <begin position="76"/>
        <end position="365"/>
    </location>
</feature>
<evidence type="ECO:0000256" key="1">
    <source>
        <dbReference type="ARBA" id="ARBA00004141"/>
    </source>
</evidence>
<organism evidence="13 14">
    <name type="scientific">Pseudocercospora eumusae</name>
    <dbReference type="NCBI Taxonomy" id="321146"/>
    <lineage>
        <taxon>Eukaryota</taxon>
        <taxon>Fungi</taxon>
        <taxon>Dikarya</taxon>
        <taxon>Ascomycota</taxon>
        <taxon>Pezizomycotina</taxon>
        <taxon>Dothideomycetes</taxon>
        <taxon>Dothideomycetidae</taxon>
        <taxon>Mycosphaerellales</taxon>
        <taxon>Mycosphaerellaceae</taxon>
        <taxon>Pseudocercospora</taxon>
    </lineage>
</organism>
<evidence type="ECO:0000313" key="13">
    <source>
        <dbReference type="EMBL" id="KXS94977.1"/>
    </source>
</evidence>
<dbReference type="InterPro" id="IPR039421">
    <property type="entry name" value="Type_1_exporter"/>
</dbReference>
<feature type="transmembrane region" description="Helical" evidence="10">
    <location>
        <begin position="742"/>
        <end position="763"/>
    </location>
</feature>
<dbReference type="FunFam" id="3.40.50.300:FF:000205">
    <property type="entry name" value="ABC transporter B family member 4"/>
    <property type="match status" value="1"/>
</dbReference>
<comment type="subcellular location">
    <subcellularLocation>
        <location evidence="1">Membrane</location>
        <topology evidence="1">Multi-pass membrane protein</topology>
    </subcellularLocation>
</comment>
<keyword evidence="4 10" id="KW-0812">Transmembrane</keyword>
<dbReference type="PROSITE" id="PS50929">
    <property type="entry name" value="ABC_TM1F"/>
    <property type="match status" value="2"/>
</dbReference>
<dbReference type="PANTHER" id="PTHR43394">
    <property type="entry name" value="ATP-DEPENDENT PERMEASE MDL1, MITOCHONDRIAL"/>
    <property type="match status" value="1"/>
</dbReference>
<feature type="domain" description="ABC transporter" evidence="11">
    <location>
        <begin position="1080"/>
        <end position="1318"/>
    </location>
</feature>
<protein>
    <recommendedName>
        <fullName evidence="15">ABC transporter</fullName>
    </recommendedName>
</protein>
<feature type="transmembrane region" description="Helical" evidence="10">
    <location>
        <begin position="225"/>
        <end position="245"/>
    </location>
</feature>
<dbReference type="SUPFAM" id="SSF90123">
    <property type="entry name" value="ABC transporter transmembrane region"/>
    <property type="match status" value="2"/>
</dbReference>
<keyword evidence="14" id="KW-1185">Reference proteome</keyword>
<feature type="transmembrane region" description="Helical" evidence="10">
    <location>
        <begin position="896"/>
        <end position="918"/>
    </location>
</feature>
<feature type="transmembrane region" description="Helical" evidence="10">
    <location>
        <begin position="123"/>
        <end position="144"/>
    </location>
</feature>
<evidence type="ECO:0000256" key="6">
    <source>
        <dbReference type="ARBA" id="ARBA00022741"/>
    </source>
</evidence>
<feature type="transmembrane region" description="Helical" evidence="10">
    <location>
        <begin position="336"/>
        <end position="354"/>
    </location>
</feature>
<comment type="similarity">
    <text evidence="2">Belongs to the ABC transporter superfamily. ABCB family. Multidrug resistance exporter (TC 3.A.1.201) subfamily.</text>
</comment>
<dbReference type="Gene3D" id="3.40.50.300">
    <property type="entry name" value="P-loop containing nucleotide triphosphate hydrolases"/>
    <property type="match status" value="2"/>
</dbReference>
<dbReference type="SUPFAM" id="SSF52540">
    <property type="entry name" value="P-loop containing nucleoside triphosphate hydrolases"/>
    <property type="match status" value="2"/>
</dbReference>
<feature type="transmembrane region" description="Helical" evidence="10">
    <location>
        <begin position="72"/>
        <end position="103"/>
    </location>
</feature>
<dbReference type="InterPro" id="IPR003593">
    <property type="entry name" value="AAA+_ATPase"/>
</dbReference>
<name>A0A139GXQ0_9PEZI</name>
<evidence type="ECO:0008006" key="15">
    <source>
        <dbReference type="Google" id="ProtNLM"/>
    </source>
</evidence>
<dbReference type="CDD" id="cd18578">
    <property type="entry name" value="ABC_6TM_Pgp_ABCB1_D2_like"/>
    <property type="match status" value="1"/>
</dbReference>
<dbReference type="SMART" id="SM00382">
    <property type="entry name" value="AAA"/>
    <property type="match status" value="2"/>
</dbReference>
<dbReference type="GO" id="GO:0005743">
    <property type="term" value="C:mitochondrial inner membrane"/>
    <property type="evidence" value="ECO:0007669"/>
    <property type="project" value="TreeGrafter"/>
</dbReference>
<dbReference type="FunFam" id="3.40.50.300:FF:000251">
    <property type="entry name" value="ABC transporter B family member 19"/>
    <property type="match status" value="1"/>
</dbReference>
<evidence type="ECO:0000256" key="3">
    <source>
        <dbReference type="ARBA" id="ARBA00022448"/>
    </source>
</evidence>
<feature type="transmembrane region" description="Helical" evidence="10">
    <location>
        <begin position="981"/>
        <end position="1001"/>
    </location>
</feature>
<evidence type="ECO:0000256" key="9">
    <source>
        <dbReference type="ARBA" id="ARBA00023136"/>
    </source>
</evidence>
<accession>A0A139GXQ0</accession>
<evidence type="ECO:0000256" key="5">
    <source>
        <dbReference type="ARBA" id="ARBA00022737"/>
    </source>
</evidence>
<reference evidence="13 14" key="1">
    <citation type="submission" date="2015-07" db="EMBL/GenBank/DDBJ databases">
        <title>Comparative genomics of the Sigatoka disease complex on banana suggests a link between parallel evolutionary changes in Pseudocercospora fijiensis and Pseudocercospora eumusae and increased virulence on the banana host.</title>
        <authorList>
            <person name="Chang T.-C."/>
            <person name="Salvucci A."/>
            <person name="Crous P.W."/>
            <person name="Stergiopoulos I."/>
        </authorList>
    </citation>
    <scope>NUCLEOTIDE SEQUENCE [LARGE SCALE GENOMIC DNA]</scope>
    <source>
        <strain evidence="13 14">CBS 114824</strain>
    </source>
</reference>
<dbReference type="GO" id="GO:0016887">
    <property type="term" value="F:ATP hydrolysis activity"/>
    <property type="evidence" value="ECO:0007669"/>
    <property type="project" value="InterPro"/>
</dbReference>
<dbReference type="EMBL" id="LFZN01000242">
    <property type="protein sequence ID" value="KXS94977.1"/>
    <property type="molecule type" value="Genomic_DNA"/>
</dbReference>
<keyword evidence="3" id="KW-0813">Transport</keyword>
<dbReference type="OrthoDB" id="6500128at2759"/>
<evidence type="ECO:0000256" key="8">
    <source>
        <dbReference type="ARBA" id="ARBA00022989"/>
    </source>
</evidence>
<feature type="transmembrane region" description="Helical" evidence="10">
    <location>
        <begin position="783"/>
        <end position="806"/>
    </location>
</feature>
<feature type="domain" description="ABC transmembrane type-1" evidence="12">
    <location>
        <begin position="742"/>
        <end position="1045"/>
    </location>
</feature>
<dbReference type="CDD" id="cd18577">
    <property type="entry name" value="ABC_6TM_Pgp_ABCB1_D1_like"/>
    <property type="match status" value="1"/>
</dbReference>
<evidence type="ECO:0000259" key="12">
    <source>
        <dbReference type="PROSITE" id="PS50929"/>
    </source>
</evidence>
<dbReference type="GO" id="GO:0090374">
    <property type="term" value="P:oligopeptide export from mitochondrion"/>
    <property type="evidence" value="ECO:0007669"/>
    <property type="project" value="TreeGrafter"/>
</dbReference>
<dbReference type="InterPro" id="IPR011527">
    <property type="entry name" value="ABC1_TM_dom"/>
</dbReference>
<proteinExistence type="inferred from homology"/>